<evidence type="ECO:0000313" key="2">
    <source>
        <dbReference type="EMBL" id="KFO25443.1"/>
    </source>
</evidence>
<protein>
    <submittedName>
        <fullName evidence="2">Uncharacterized protein</fullName>
    </submittedName>
</protein>
<accession>A0A091D4K8</accession>
<sequence length="117" mass="12759">MPRRDTKACQRRPSAPQFQLLTVRTAASLDDVGEKQPYTRALPVVGTVRVTPVQGLPATQRDPVQMGQAHGLHSSCPMGSELSRQPALEVSCADLLLLLSEGQKPVLCRKEGKKGWE</sequence>
<reference evidence="2 3" key="1">
    <citation type="submission" date="2013-11" db="EMBL/GenBank/DDBJ databases">
        <title>The Damaraland mole rat (Fukomys damarensis) genome and evolution of African mole rats.</title>
        <authorList>
            <person name="Gladyshev V.N."/>
            <person name="Fang X."/>
        </authorList>
    </citation>
    <scope>NUCLEOTIDE SEQUENCE [LARGE SCALE GENOMIC DNA]</scope>
    <source>
        <tissue evidence="2">Liver</tissue>
    </source>
</reference>
<dbReference type="Proteomes" id="UP000028990">
    <property type="component" value="Unassembled WGS sequence"/>
</dbReference>
<evidence type="ECO:0000313" key="3">
    <source>
        <dbReference type="Proteomes" id="UP000028990"/>
    </source>
</evidence>
<name>A0A091D4K8_FUKDA</name>
<dbReference type="AlphaFoldDB" id="A0A091D4K8"/>
<evidence type="ECO:0000256" key="1">
    <source>
        <dbReference type="SAM" id="MobiDB-lite"/>
    </source>
</evidence>
<feature type="region of interest" description="Disordered" evidence="1">
    <location>
        <begin position="58"/>
        <end position="80"/>
    </location>
</feature>
<dbReference type="EMBL" id="KN123358">
    <property type="protein sequence ID" value="KFO25443.1"/>
    <property type="molecule type" value="Genomic_DNA"/>
</dbReference>
<gene>
    <name evidence="2" type="ORF">H920_13204</name>
</gene>
<keyword evidence="3" id="KW-1185">Reference proteome</keyword>
<proteinExistence type="predicted"/>
<organism evidence="2 3">
    <name type="scientific">Fukomys damarensis</name>
    <name type="common">Damaraland mole rat</name>
    <name type="synonym">Cryptomys damarensis</name>
    <dbReference type="NCBI Taxonomy" id="885580"/>
    <lineage>
        <taxon>Eukaryota</taxon>
        <taxon>Metazoa</taxon>
        <taxon>Chordata</taxon>
        <taxon>Craniata</taxon>
        <taxon>Vertebrata</taxon>
        <taxon>Euteleostomi</taxon>
        <taxon>Mammalia</taxon>
        <taxon>Eutheria</taxon>
        <taxon>Euarchontoglires</taxon>
        <taxon>Glires</taxon>
        <taxon>Rodentia</taxon>
        <taxon>Hystricomorpha</taxon>
        <taxon>Bathyergidae</taxon>
        <taxon>Fukomys</taxon>
    </lineage>
</organism>